<dbReference type="GeneID" id="38785208"/>
<dbReference type="PROSITE" id="PS50181">
    <property type="entry name" value="FBOX"/>
    <property type="match status" value="1"/>
</dbReference>
<dbReference type="SUPFAM" id="SSF52047">
    <property type="entry name" value="RNI-like"/>
    <property type="match status" value="1"/>
</dbReference>
<dbReference type="RefSeq" id="XP_027619204.1">
    <property type="nucleotide sequence ID" value="XM_027763403.1"/>
</dbReference>
<name>A0A401H1I4_9APHY</name>
<accession>A0A401H1I4</accession>
<evidence type="ECO:0000313" key="3">
    <source>
        <dbReference type="Proteomes" id="UP000287166"/>
    </source>
</evidence>
<dbReference type="AlphaFoldDB" id="A0A401H1I4"/>
<dbReference type="Pfam" id="PF12937">
    <property type="entry name" value="F-box-like"/>
    <property type="match status" value="1"/>
</dbReference>
<gene>
    <name evidence="2" type="ORF">SCP_1301060</name>
</gene>
<protein>
    <recommendedName>
        <fullName evidence="1">F-box domain-containing protein</fullName>
    </recommendedName>
</protein>
<proteinExistence type="predicted"/>
<dbReference type="InParanoid" id="A0A401H1I4"/>
<dbReference type="OrthoDB" id="2801112at2759"/>
<keyword evidence="3" id="KW-1185">Reference proteome</keyword>
<feature type="domain" description="F-box" evidence="1">
    <location>
        <begin position="79"/>
        <end position="124"/>
    </location>
</feature>
<dbReference type="InterPro" id="IPR032675">
    <property type="entry name" value="LRR_dom_sf"/>
</dbReference>
<organism evidence="2 3">
    <name type="scientific">Sparassis crispa</name>
    <dbReference type="NCBI Taxonomy" id="139825"/>
    <lineage>
        <taxon>Eukaryota</taxon>
        <taxon>Fungi</taxon>
        <taxon>Dikarya</taxon>
        <taxon>Basidiomycota</taxon>
        <taxon>Agaricomycotina</taxon>
        <taxon>Agaricomycetes</taxon>
        <taxon>Polyporales</taxon>
        <taxon>Sparassidaceae</taxon>
        <taxon>Sparassis</taxon>
    </lineage>
</organism>
<dbReference type="Proteomes" id="UP000287166">
    <property type="component" value="Unassembled WGS sequence"/>
</dbReference>
<dbReference type="STRING" id="139825.A0A401H1I4"/>
<dbReference type="Gene3D" id="3.80.10.10">
    <property type="entry name" value="Ribonuclease Inhibitor"/>
    <property type="match status" value="1"/>
</dbReference>
<dbReference type="InterPro" id="IPR001810">
    <property type="entry name" value="F-box_dom"/>
</dbReference>
<sequence>MDAFLVDVATLQKYTTKHELHVNDDDGHPVVAIAYIINPPMVLDQFRTKWRVALYDLQSIFQQAGDVMIAQYPQPKFQERWLLDLPTELLHYIMEFARIEDARRLGSVCRTLRAISFSHIYQRRNLALWIEPTYVDESGMRITGDRRDGYIKEYLHKVRKRFLAEVAFLLEHREILGRIRRLELSPATSNPNANYYFDRAGLYHHLIDHKEYFAPILRGVDDILAGAPQVKSLRLSDMEITPSMVASMAAMSSLHTLELISCEYIHPASEDEDGGTSAHLVLSSVHNASFFVGERINATLHALALLPNVRMLALVGDAEEFHVGLPNAAFRTAHNPFRTAERVVLQFPAYGDFPKLRKWLLAAAEEPGGLRLTHLKLQMYDSLEIEEALLLIGALRGAPLSTLVLDGMEDVSEELFDAIADSFPRLEALTLTYMHNRQRRACTPSVWPEPTWAYARRLARFPALRHFAWNFCITPLAVRAPWDLLRAEAGYPDPDSNSDADPNTADAPDEDYVFTDWRCLARLFMAHCPTLRSLEFLSHREAKLAFTIGPQRDADGRIVVEAHEPFCHISTRQDEINPELDVDLGTNAWAVGPAA</sequence>
<evidence type="ECO:0000259" key="1">
    <source>
        <dbReference type="PROSITE" id="PS50181"/>
    </source>
</evidence>
<evidence type="ECO:0000313" key="2">
    <source>
        <dbReference type="EMBL" id="GBE88291.1"/>
    </source>
</evidence>
<dbReference type="EMBL" id="BFAD01000013">
    <property type="protein sequence ID" value="GBE88291.1"/>
    <property type="molecule type" value="Genomic_DNA"/>
</dbReference>
<reference evidence="2 3" key="1">
    <citation type="journal article" date="2018" name="Sci. Rep.">
        <title>Genome sequence of the cauliflower mushroom Sparassis crispa (Hanabiratake) and its association with beneficial usage.</title>
        <authorList>
            <person name="Kiyama R."/>
            <person name="Furutani Y."/>
            <person name="Kawaguchi K."/>
            <person name="Nakanishi T."/>
        </authorList>
    </citation>
    <scope>NUCLEOTIDE SEQUENCE [LARGE SCALE GENOMIC DNA]</scope>
</reference>
<dbReference type="SUPFAM" id="SSF81383">
    <property type="entry name" value="F-box domain"/>
    <property type="match status" value="1"/>
</dbReference>
<dbReference type="InterPro" id="IPR036047">
    <property type="entry name" value="F-box-like_dom_sf"/>
</dbReference>
<comment type="caution">
    <text evidence="2">The sequence shown here is derived from an EMBL/GenBank/DDBJ whole genome shotgun (WGS) entry which is preliminary data.</text>
</comment>